<dbReference type="Proteomes" id="UP000031972">
    <property type="component" value="Unassembled WGS sequence"/>
</dbReference>
<evidence type="ECO:0000313" key="1">
    <source>
        <dbReference type="EMBL" id="KIL52767.1"/>
    </source>
</evidence>
<dbReference type="AlphaFoldDB" id="A0A0C2VV20"/>
<keyword evidence="2" id="KW-1185">Reference proteome</keyword>
<evidence type="ECO:0000313" key="2">
    <source>
        <dbReference type="Proteomes" id="UP000031972"/>
    </source>
</evidence>
<accession>A0A0C2VV20</accession>
<comment type="caution">
    <text evidence="1">The sequence shown here is derived from an EMBL/GenBank/DDBJ whole genome shotgun (WGS) entry which is preliminary data.</text>
</comment>
<proteinExistence type="predicted"/>
<reference evidence="1 2" key="1">
    <citation type="submission" date="2015-01" db="EMBL/GenBank/DDBJ databases">
        <title>Jeotgalibacillus campisalis genome sequencing.</title>
        <authorList>
            <person name="Goh K.M."/>
            <person name="Chan K.-G."/>
            <person name="Yaakop A.S."/>
            <person name="Ee R."/>
            <person name="Gan H.M."/>
            <person name="Chan C.S."/>
        </authorList>
    </citation>
    <scope>NUCLEOTIDE SEQUENCE [LARGE SCALE GENOMIC DNA]</scope>
    <source>
        <strain evidence="1 2">SF-57</strain>
    </source>
</reference>
<dbReference type="PATRIC" id="fig|220754.4.peg.98"/>
<gene>
    <name evidence="1" type="ORF">KR50_00960</name>
</gene>
<sequence length="37" mass="4210">MKKYLLISLMAAIPLLNACNEEEANTVRKAELSDREM</sequence>
<name>A0A0C2VV20_9BACL</name>
<protein>
    <submittedName>
        <fullName evidence="1">Uncharacterized protein</fullName>
    </submittedName>
</protein>
<organism evidence="1 2">
    <name type="scientific">Jeotgalibacillus campisalis</name>
    <dbReference type="NCBI Taxonomy" id="220754"/>
    <lineage>
        <taxon>Bacteria</taxon>
        <taxon>Bacillati</taxon>
        <taxon>Bacillota</taxon>
        <taxon>Bacilli</taxon>
        <taxon>Bacillales</taxon>
        <taxon>Caryophanaceae</taxon>
        <taxon>Jeotgalibacillus</taxon>
    </lineage>
</organism>
<dbReference type="EMBL" id="JXRR01000001">
    <property type="protein sequence ID" value="KIL52767.1"/>
    <property type="molecule type" value="Genomic_DNA"/>
</dbReference>